<dbReference type="NCBIfam" id="TIGR00237">
    <property type="entry name" value="xseA"/>
    <property type="match status" value="1"/>
</dbReference>
<dbReference type="InterPro" id="IPR020579">
    <property type="entry name" value="Exonuc_VII_lsu_C"/>
</dbReference>
<feature type="domain" description="Exonuclease VII large subunit C-terminal" evidence="8">
    <location>
        <begin position="127"/>
        <end position="478"/>
    </location>
</feature>
<dbReference type="EMBL" id="BPFZ01000001">
    <property type="protein sequence ID" value="GIU66112.1"/>
    <property type="molecule type" value="Genomic_DNA"/>
</dbReference>
<comment type="similarity">
    <text evidence="5 6">Belongs to the XseA family.</text>
</comment>
<feature type="domain" description="OB-fold nucleic acid binding" evidence="9">
    <location>
        <begin position="11"/>
        <end position="103"/>
    </location>
</feature>
<dbReference type="CDD" id="cd04489">
    <property type="entry name" value="ExoVII_LU_OBF"/>
    <property type="match status" value="1"/>
</dbReference>
<organism evidence="10 11">
    <name type="scientific">Candidatus Phycosocius spiralis</name>
    <dbReference type="NCBI Taxonomy" id="2815099"/>
    <lineage>
        <taxon>Bacteria</taxon>
        <taxon>Pseudomonadati</taxon>
        <taxon>Pseudomonadota</taxon>
        <taxon>Alphaproteobacteria</taxon>
        <taxon>Caulobacterales</taxon>
        <taxon>Caulobacterales incertae sedis</taxon>
        <taxon>Candidatus Phycosocius</taxon>
    </lineage>
</organism>
<evidence type="ECO:0000256" key="2">
    <source>
        <dbReference type="ARBA" id="ARBA00022722"/>
    </source>
</evidence>
<reference evidence="10" key="2">
    <citation type="journal article" date="2023" name="ISME Commun">
        <title>Characterization of a bloom-associated alphaproteobacterial lineage, 'Candidatus Phycosocius': insights into freshwater algal-bacterial interactions.</title>
        <authorList>
            <person name="Tanabe Y."/>
            <person name="Yamaguchi H."/>
            <person name="Yoshida M."/>
            <person name="Kai A."/>
            <person name="Okazaki Y."/>
        </authorList>
    </citation>
    <scope>NUCLEOTIDE SEQUENCE</scope>
    <source>
        <strain evidence="10">BOTRYCO-1</strain>
    </source>
</reference>
<dbReference type="InterPro" id="IPR025824">
    <property type="entry name" value="OB-fold_nuc-bd_dom"/>
</dbReference>
<dbReference type="PANTHER" id="PTHR30008">
    <property type="entry name" value="EXODEOXYRIBONUCLEASE 7 LARGE SUBUNIT"/>
    <property type="match status" value="1"/>
</dbReference>
<keyword evidence="1 5" id="KW-0963">Cytoplasm</keyword>
<keyword evidence="2 5" id="KW-0540">Nuclease</keyword>
<reference evidence="10" key="1">
    <citation type="submission" date="2021-05" db="EMBL/GenBank/DDBJ databases">
        <authorList>
            <person name="Tanabe Y."/>
        </authorList>
    </citation>
    <scope>NUCLEOTIDE SEQUENCE</scope>
    <source>
        <strain evidence="10">BOTRYCO-1</strain>
    </source>
</reference>
<keyword evidence="4 5" id="KW-0269">Exonuclease</keyword>
<evidence type="ECO:0000256" key="1">
    <source>
        <dbReference type="ARBA" id="ARBA00022490"/>
    </source>
</evidence>
<dbReference type="InterPro" id="IPR003753">
    <property type="entry name" value="Exonuc_VII_L"/>
</dbReference>
<evidence type="ECO:0000259" key="8">
    <source>
        <dbReference type="Pfam" id="PF02601"/>
    </source>
</evidence>
<dbReference type="Pfam" id="PF02601">
    <property type="entry name" value="Exonuc_VII_L"/>
    <property type="match status" value="1"/>
</dbReference>
<dbReference type="Proteomes" id="UP001161064">
    <property type="component" value="Unassembled WGS sequence"/>
</dbReference>
<comment type="subunit">
    <text evidence="5">Heterooligomer composed of large and small subunits.</text>
</comment>
<evidence type="ECO:0000256" key="3">
    <source>
        <dbReference type="ARBA" id="ARBA00022801"/>
    </source>
</evidence>
<dbReference type="Pfam" id="PF13742">
    <property type="entry name" value="tRNA_anti_2"/>
    <property type="match status" value="1"/>
</dbReference>
<comment type="function">
    <text evidence="5">Bidirectionally degrades single-stranded DNA into large acid-insoluble oligonucleotides, which are then degraded further into small acid-soluble oligonucleotides.</text>
</comment>
<gene>
    <name evidence="5 10" type="primary">xseA</name>
    <name evidence="10" type="ORF">PsB1_0266</name>
</gene>
<protein>
    <recommendedName>
        <fullName evidence="5">Exodeoxyribonuclease 7 large subunit</fullName>
        <ecNumber evidence="5">3.1.11.6</ecNumber>
    </recommendedName>
    <alternativeName>
        <fullName evidence="5">Exodeoxyribonuclease VII large subunit</fullName>
        <shortName evidence="5">Exonuclease VII large subunit</shortName>
    </alternativeName>
</protein>
<evidence type="ECO:0000256" key="6">
    <source>
        <dbReference type="RuleBase" id="RU004355"/>
    </source>
</evidence>
<name>A0ABQ4PSZ1_9PROT</name>
<evidence type="ECO:0000313" key="11">
    <source>
        <dbReference type="Proteomes" id="UP001161064"/>
    </source>
</evidence>
<dbReference type="EC" id="3.1.11.6" evidence="5"/>
<proteinExistence type="inferred from homology"/>
<feature type="compositionally biased region" description="Basic and acidic residues" evidence="7">
    <location>
        <begin position="482"/>
        <end position="495"/>
    </location>
</feature>
<feature type="region of interest" description="Disordered" evidence="7">
    <location>
        <begin position="482"/>
        <end position="506"/>
    </location>
</feature>
<keyword evidence="3 5" id="KW-0378">Hydrolase</keyword>
<dbReference type="HAMAP" id="MF_00378">
    <property type="entry name" value="Exonuc_7_L"/>
    <property type="match status" value="1"/>
</dbReference>
<evidence type="ECO:0000256" key="4">
    <source>
        <dbReference type="ARBA" id="ARBA00022839"/>
    </source>
</evidence>
<evidence type="ECO:0000256" key="7">
    <source>
        <dbReference type="SAM" id="MobiDB-lite"/>
    </source>
</evidence>
<keyword evidence="11" id="KW-1185">Reference proteome</keyword>
<sequence length="506" mass="54795">MSNDPSNAPEFSVSELSGAIKRRLEDDFGHVRVRGEMGRVTLARSGHVYVDLKDANSVLSAVMWKGVAASLRFQPEEGMEVIATGKISTFPGSSKYQLIIENLEPAGVGALLAQLEERKKRLASEGLFDPDAKQALPYLPQIIGVVTSPTGAVIRDILHRLTERFPVHVILWPVLVQGDKAAPQLARAIKGFNALPAASGHGTGAIPRPDLIIVARGGGSIEDLWAFNEEIVVRAAAASTIPLISAIGHETDTTLIDFAADRRAPTPTGAAELAVPVRTELLQRLATLDGRLARAVLRTLEGQRIALRAASARLPKSDTILASARQRMDLIDLRFAPSLRALVTAKIHDLTALGGRLRPMILTTDVSRKTQVVQALGMRLQGAMMRRTGLERHALAQSNVRLESASVRLKAAMARQLDLKARHVTSQASLLEALSYRSALARGFVVVRGRNHGVVRTKADMQGQSRLTLTFVDGDAQVHIDEKPASDKPKRERTSLPKPTQGLLFD</sequence>
<accession>A0ABQ4PSZ1</accession>
<dbReference type="PANTHER" id="PTHR30008:SF0">
    <property type="entry name" value="EXODEOXYRIBONUCLEASE 7 LARGE SUBUNIT"/>
    <property type="match status" value="1"/>
</dbReference>
<dbReference type="RefSeq" id="WP_284358579.1">
    <property type="nucleotide sequence ID" value="NZ_BPFZ01000001.1"/>
</dbReference>
<comment type="subcellular location">
    <subcellularLocation>
        <location evidence="5 6">Cytoplasm</location>
    </subcellularLocation>
</comment>
<evidence type="ECO:0000259" key="9">
    <source>
        <dbReference type="Pfam" id="PF13742"/>
    </source>
</evidence>
<comment type="caution">
    <text evidence="10">The sequence shown here is derived from an EMBL/GenBank/DDBJ whole genome shotgun (WGS) entry which is preliminary data.</text>
</comment>
<evidence type="ECO:0000313" key="10">
    <source>
        <dbReference type="EMBL" id="GIU66112.1"/>
    </source>
</evidence>
<comment type="catalytic activity">
    <reaction evidence="5 6">
        <text>Exonucleolytic cleavage in either 5'- to 3'- or 3'- to 5'-direction to yield nucleoside 5'-phosphates.</text>
        <dbReference type="EC" id="3.1.11.6"/>
    </reaction>
</comment>
<evidence type="ECO:0000256" key="5">
    <source>
        <dbReference type="HAMAP-Rule" id="MF_00378"/>
    </source>
</evidence>